<dbReference type="CDD" id="cd05387">
    <property type="entry name" value="BY-kinase"/>
    <property type="match status" value="1"/>
</dbReference>
<dbReference type="InterPro" id="IPR005702">
    <property type="entry name" value="Wzc-like_C"/>
</dbReference>
<evidence type="ECO:0000256" key="5">
    <source>
        <dbReference type="ARBA" id="ARBA00022777"/>
    </source>
</evidence>
<keyword evidence="11" id="KW-1185">Reference proteome</keyword>
<protein>
    <recommendedName>
        <fullName evidence="2">non-specific protein-tyrosine kinase</fullName>
        <ecNumber evidence="2">2.7.10.2</ecNumber>
    </recommendedName>
</protein>
<comment type="similarity">
    <text evidence="1">Belongs to the CpsD/CapB family.</text>
</comment>
<evidence type="ECO:0000256" key="3">
    <source>
        <dbReference type="ARBA" id="ARBA00022679"/>
    </source>
</evidence>
<keyword evidence="4" id="KW-0547">Nucleotide-binding</keyword>
<sequence>MILRKKGQVMMAKKRKKRNLVTYLYPDSYIADQFRTIRTNIRFITTGSNKRTFLVASPDAGEGKSITIANLAVSMAQQKEKILLIDANLRSPVLHTIFKLPNDKGITSILKHKVPINEAICHTEIGKLDVLTSGSVFFNPGEIIGSDLMKELLQNAANEYDIVLIDSPSVLEYTETRVLANYCDGVLLLLKHAKTELEKASEAIRVLDLAHSQIVGAIINDK</sequence>
<dbReference type="EC" id="2.7.10.2" evidence="2"/>
<keyword evidence="7" id="KW-0829">Tyrosine-protein kinase</keyword>
<evidence type="ECO:0000256" key="8">
    <source>
        <dbReference type="ARBA" id="ARBA00051245"/>
    </source>
</evidence>
<gene>
    <name evidence="10" type="ORF">AB1471_04610</name>
</gene>
<dbReference type="InterPro" id="IPR027417">
    <property type="entry name" value="P-loop_NTPase"/>
</dbReference>
<comment type="catalytic activity">
    <reaction evidence="8">
        <text>L-tyrosyl-[protein] + ATP = O-phospho-L-tyrosyl-[protein] + ADP + H(+)</text>
        <dbReference type="Rhea" id="RHEA:10596"/>
        <dbReference type="Rhea" id="RHEA-COMP:10136"/>
        <dbReference type="Rhea" id="RHEA-COMP:20101"/>
        <dbReference type="ChEBI" id="CHEBI:15378"/>
        <dbReference type="ChEBI" id="CHEBI:30616"/>
        <dbReference type="ChEBI" id="CHEBI:46858"/>
        <dbReference type="ChEBI" id="CHEBI:61978"/>
        <dbReference type="ChEBI" id="CHEBI:456216"/>
        <dbReference type="EC" id="2.7.10.2"/>
    </reaction>
</comment>
<dbReference type="Gene3D" id="3.40.50.300">
    <property type="entry name" value="P-loop containing nucleotide triphosphate hydrolases"/>
    <property type="match status" value="1"/>
</dbReference>
<dbReference type="Pfam" id="PF13614">
    <property type="entry name" value="AAA_31"/>
    <property type="match status" value="1"/>
</dbReference>
<dbReference type="SUPFAM" id="SSF52540">
    <property type="entry name" value="P-loop containing nucleoside triphosphate hydrolases"/>
    <property type="match status" value="1"/>
</dbReference>
<name>A0ABV3Q163_9BACL</name>
<dbReference type="PANTHER" id="PTHR32309:SF13">
    <property type="entry name" value="FERRIC ENTEROBACTIN TRANSPORT PROTEIN FEPE"/>
    <property type="match status" value="1"/>
</dbReference>
<evidence type="ECO:0000259" key="9">
    <source>
        <dbReference type="Pfam" id="PF13614"/>
    </source>
</evidence>
<accession>A0ABV3Q163</accession>
<dbReference type="PANTHER" id="PTHR32309">
    <property type="entry name" value="TYROSINE-PROTEIN KINASE"/>
    <property type="match status" value="1"/>
</dbReference>
<keyword evidence="5 10" id="KW-0418">Kinase</keyword>
<dbReference type="GO" id="GO:0004715">
    <property type="term" value="F:non-membrane spanning protein tyrosine kinase activity"/>
    <property type="evidence" value="ECO:0007669"/>
    <property type="project" value="UniProtKB-EC"/>
</dbReference>
<evidence type="ECO:0000313" key="11">
    <source>
        <dbReference type="Proteomes" id="UP001556040"/>
    </source>
</evidence>
<keyword evidence="6" id="KW-0067">ATP-binding</keyword>
<evidence type="ECO:0000313" key="10">
    <source>
        <dbReference type="EMBL" id="MEW9501085.1"/>
    </source>
</evidence>
<evidence type="ECO:0000256" key="1">
    <source>
        <dbReference type="ARBA" id="ARBA00007316"/>
    </source>
</evidence>
<keyword evidence="3 10" id="KW-0808">Transferase</keyword>
<proteinExistence type="inferred from homology"/>
<dbReference type="NCBIfam" id="TIGR01007">
    <property type="entry name" value="eps_fam"/>
    <property type="match status" value="1"/>
</dbReference>
<dbReference type="Proteomes" id="UP001556040">
    <property type="component" value="Unassembled WGS sequence"/>
</dbReference>
<reference evidence="10 11" key="1">
    <citation type="journal article" date="1979" name="Int. J. Syst. Evol. Microbiol.">
        <title>Bacillus globisporus subsp. marinus subsp. nov.</title>
        <authorList>
            <person name="Liu H."/>
        </authorList>
    </citation>
    <scope>NUCLEOTIDE SEQUENCE [LARGE SCALE GENOMIC DNA]</scope>
    <source>
        <strain evidence="10 11">DSM 1297</strain>
    </source>
</reference>
<feature type="domain" description="AAA" evidence="9">
    <location>
        <begin position="60"/>
        <end position="204"/>
    </location>
</feature>
<dbReference type="EMBL" id="JBFMIA010000002">
    <property type="protein sequence ID" value="MEW9501085.1"/>
    <property type="molecule type" value="Genomic_DNA"/>
</dbReference>
<organism evidence="10 11">
    <name type="scientific">Jeotgalibacillus marinus</name>
    <dbReference type="NCBI Taxonomy" id="86667"/>
    <lineage>
        <taxon>Bacteria</taxon>
        <taxon>Bacillati</taxon>
        <taxon>Bacillota</taxon>
        <taxon>Bacilli</taxon>
        <taxon>Bacillales</taxon>
        <taxon>Caryophanaceae</taxon>
        <taxon>Jeotgalibacillus</taxon>
    </lineage>
</organism>
<evidence type="ECO:0000256" key="6">
    <source>
        <dbReference type="ARBA" id="ARBA00022840"/>
    </source>
</evidence>
<dbReference type="InterPro" id="IPR050445">
    <property type="entry name" value="Bact_polysacc_biosynth/exp"/>
</dbReference>
<evidence type="ECO:0000256" key="2">
    <source>
        <dbReference type="ARBA" id="ARBA00011903"/>
    </source>
</evidence>
<dbReference type="InterPro" id="IPR025669">
    <property type="entry name" value="AAA_dom"/>
</dbReference>
<comment type="caution">
    <text evidence="10">The sequence shown here is derived from an EMBL/GenBank/DDBJ whole genome shotgun (WGS) entry which is preliminary data.</text>
</comment>
<evidence type="ECO:0000256" key="4">
    <source>
        <dbReference type="ARBA" id="ARBA00022741"/>
    </source>
</evidence>
<evidence type="ECO:0000256" key="7">
    <source>
        <dbReference type="ARBA" id="ARBA00023137"/>
    </source>
</evidence>